<evidence type="ECO:0000256" key="2">
    <source>
        <dbReference type="ARBA" id="ARBA00022737"/>
    </source>
</evidence>
<dbReference type="Pfam" id="PF23559">
    <property type="entry name" value="WHD_DRP"/>
    <property type="match status" value="1"/>
</dbReference>
<evidence type="ECO:0000259" key="8">
    <source>
        <dbReference type="Pfam" id="PF25019"/>
    </source>
</evidence>
<feature type="domain" description="R13L1/DRL21-like LRR repeat region" evidence="8">
    <location>
        <begin position="355"/>
        <end position="495"/>
    </location>
</feature>
<evidence type="ECO:0000256" key="3">
    <source>
        <dbReference type="ARBA" id="ARBA00022741"/>
    </source>
</evidence>
<protein>
    <submittedName>
        <fullName evidence="9">Disease resistance protein RPM1</fullName>
    </submittedName>
</protein>
<keyword evidence="5" id="KW-0067">ATP-binding</keyword>
<keyword evidence="3" id="KW-0547">Nucleotide-binding</keyword>
<dbReference type="AlphaFoldDB" id="A0A4D6NRD6"/>
<sequence>MTEAVVELVLGNLSSLVGKELALFLGFHDDLERLASLLNMIKATLEDAEHKQFSDGAIQIWLQNLKDAALTLDDIIDEYGYEVLGMEFQRLRNVSNKRISERLEEIAEERAKFHLTEMVSERRSGISEWRQTTSFVSEPQLYGREEDKDQIRNLLVGVASRSENLSVEILEAEDVGEGVWNEFYWRSFFQDIETDEYGKVKSFRIHDLVHDLAQFVATDVCCVSKDNHIATLSERIHHFSIYTRDSIQLHQLNCLRTYISPQLSFQRFHDVLKCHSLRALHYELWKSLFPSSIGDLKHLRSLKKLPHNLVLLKGLQQLSLKGCLSLSSLPPHVGNLTSLRILSMYIVGKQRGSLLAELGPLKLKGDLFIKHMSKVKSVKDAEEANMSSKQLNTLRLSWHRLFWDSISHDRLSMDRYDEYLEVQEYVEDILEVLQPDPKQLESMTVMGYKGAYFPQWMSSSSLQLLSFIELTNCRNCLKLPQLGKLPSLKTIRLCNISNVKYLYEESCDGGVVFMSLEILSLRYLPNLTRLSKEGRENMFPHLSTLEIIECPKLLNVSSVRKRMMESHMV</sequence>
<dbReference type="GO" id="GO:0006952">
    <property type="term" value="P:defense response"/>
    <property type="evidence" value="ECO:0007669"/>
    <property type="project" value="UniProtKB-KW"/>
</dbReference>
<dbReference type="Pfam" id="PF18052">
    <property type="entry name" value="Rx_N"/>
    <property type="match status" value="1"/>
</dbReference>
<dbReference type="Gene3D" id="1.20.5.4130">
    <property type="match status" value="1"/>
</dbReference>
<keyword evidence="10" id="KW-1185">Reference proteome</keyword>
<keyword evidence="4" id="KW-0611">Plant defense</keyword>
<dbReference type="InterPro" id="IPR058922">
    <property type="entry name" value="WHD_DRP"/>
</dbReference>
<feature type="domain" description="Disease resistance protein winged helix" evidence="7">
    <location>
        <begin position="171"/>
        <end position="213"/>
    </location>
</feature>
<reference evidence="9 10" key="1">
    <citation type="submission" date="2019-04" db="EMBL/GenBank/DDBJ databases">
        <title>An improved genome assembly and genetic linkage map for asparagus bean, Vigna unguiculata ssp. sesquipedialis.</title>
        <authorList>
            <person name="Xia Q."/>
            <person name="Zhang R."/>
            <person name="Dong Y."/>
        </authorList>
    </citation>
    <scope>NUCLEOTIDE SEQUENCE [LARGE SCALE GENOMIC DNA]</scope>
    <source>
        <tissue evidence="9">Leaf</tissue>
    </source>
</reference>
<organism evidence="9 10">
    <name type="scientific">Vigna unguiculata</name>
    <name type="common">Cowpea</name>
    <dbReference type="NCBI Taxonomy" id="3917"/>
    <lineage>
        <taxon>Eukaryota</taxon>
        <taxon>Viridiplantae</taxon>
        <taxon>Streptophyta</taxon>
        <taxon>Embryophyta</taxon>
        <taxon>Tracheophyta</taxon>
        <taxon>Spermatophyta</taxon>
        <taxon>Magnoliopsida</taxon>
        <taxon>eudicotyledons</taxon>
        <taxon>Gunneridae</taxon>
        <taxon>Pentapetalae</taxon>
        <taxon>rosids</taxon>
        <taxon>fabids</taxon>
        <taxon>Fabales</taxon>
        <taxon>Fabaceae</taxon>
        <taxon>Papilionoideae</taxon>
        <taxon>50 kb inversion clade</taxon>
        <taxon>NPAAA clade</taxon>
        <taxon>indigoferoid/millettioid clade</taxon>
        <taxon>Phaseoleae</taxon>
        <taxon>Vigna</taxon>
    </lineage>
</organism>
<dbReference type="SUPFAM" id="SSF52058">
    <property type="entry name" value="L domain-like"/>
    <property type="match status" value="1"/>
</dbReference>
<evidence type="ECO:0000259" key="7">
    <source>
        <dbReference type="Pfam" id="PF23559"/>
    </source>
</evidence>
<dbReference type="GO" id="GO:0005524">
    <property type="term" value="F:ATP binding"/>
    <property type="evidence" value="ECO:0007669"/>
    <property type="project" value="UniProtKB-KW"/>
</dbReference>
<evidence type="ECO:0000259" key="6">
    <source>
        <dbReference type="Pfam" id="PF18052"/>
    </source>
</evidence>
<dbReference type="InterPro" id="IPR041118">
    <property type="entry name" value="Rx_N"/>
</dbReference>
<proteinExistence type="predicted"/>
<keyword evidence="2" id="KW-0677">Repeat</keyword>
<accession>A0A4D6NRD6</accession>
<gene>
    <name evidence="9" type="ORF">DEO72_LG11g2067</name>
</gene>
<keyword evidence="1" id="KW-0433">Leucine-rich repeat</keyword>
<dbReference type="Proteomes" id="UP000501690">
    <property type="component" value="Linkage Group LG11"/>
</dbReference>
<evidence type="ECO:0000313" key="9">
    <source>
        <dbReference type="EMBL" id="QCE15059.1"/>
    </source>
</evidence>
<dbReference type="PANTHER" id="PTHR36766">
    <property type="entry name" value="PLANT BROAD-SPECTRUM MILDEW RESISTANCE PROTEIN RPW8"/>
    <property type="match status" value="1"/>
</dbReference>
<dbReference type="Pfam" id="PF25019">
    <property type="entry name" value="LRR_R13L1-DRL21"/>
    <property type="match status" value="1"/>
</dbReference>
<evidence type="ECO:0000256" key="4">
    <source>
        <dbReference type="ARBA" id="ARBA00022821"/>
    </source>
</evidence>
<dbReference type="EMBL" id="CP039355">
    <property type="protein sequence ID" value="QCE15059.1"/>
    <property type="molecule type" value="Genomic_DNA"/>
</dbReference>
<dbReference type="InterPro" id="IPR056789">
    <property type="entry name" value="LRR_R13L1-DRL21"/>
</dbReference>
<evidence type="ECO:0000256" key="5">
    <source>
        <dbReference type="ARBA" id="ARBA00022840"/>
    </source>
</evidence>
<dbReference type="InterPro" id="IPR032675">
    <property type="entry name" value="LRR_dom_sf"/>
</dbReference>
<evidence type="ECO:0000256" key="1">
    <source>
        <dbReference type="ARBA" id="ARBA00022614"/>
    </source>
</evidence>
<feature type="domain" description="Disease resistance N-terminal" evidence="6">
    <location>
        <begin position="5"/>
        <end position="89"/>
    </location>
</feature>
<dbReference type="PANTHER" id="PTHR36766:SF40">
    <property type="entry name" value="DISEASE RESISTANCE PROTEIN RGA3"/>
    <property type="match status" value="1"/>
</dbReference>
<evidence type="ECO:0000313" key="10">
    <source>
        <dbReference type="Proteomes" id="UP000501690"/>
    </source>
</evidence>
<dbReference type="Gene3D" id="3.80.10.10">
    <property type="entry name" value="Ribonuclease Inhibitor"/>
    <property type="match status" value="1"/>
</dbReference>
<name>A0A4D6NRD6_VIGUN</name>